<protein>
    <recommendedName>
        <fullName evidence="8">Abasic site processing protein</fullName>
        <ecNumber evidence="8">3.4.-.-</ecNumber>
    </recommendedName>
</protein>
<dbReference type="EC" id="3.4.-.-" evidence="8"/>
<comment type="caution">
    <text evidence="9">The sequence shown here is derived from an EMBL/GenBank/DDBJ whole genome shotgun (WGS) entry which is preliminary data.</text>
</comment>
<dbReference type="GO" id="GO:0003697">
    <property type="term" value="F:single-stranded DNA binding"/>
    <property type="evidence" value="ECO:0007669"/>
    <property type="project" value="InterPro"/>
</dbReference>
<evidence type="ECO:0000256" key="6">
    <source>
        <dbReference type="ARBA" id="ARBA00023125"/>
    </source>
</evidence>
<evidence type="ECO:0000256" key="7">
    <source>
        <dbReference type="ARBA" id="ARBA00023239"/>
    </source>
</evidence>
<evidence type="ECO:0000256" key="1">
    <source>
        <dbReference type="ARBA" id="ARBA00008136"/>
    </source>
</evidence>
<dbReference type="GO" id="GO:0008233">
    <property type="term" value="F:peptidase activity"/>
    <property type="evidence" value="ECO:0007669"/>
    <property type="project" value="UniProtKB-KW"/>
</dbReference>
<dbReference type="EMBL" id="VRUR01000001">
    <property type="protein sequence ID" value="TXN37721.1"/>
    <property type="molecule type" value="Genomic_DNA"/>
</dbReference>
<evidence type="ECO:0000313" key="9">
    <source>
        <dbReference type="EMBL" id="TXN37721.1"/>
    </source>
</evidence>
<evidence type="ECO:0000313" key="10">
    <source>
        <dbReference type="Proteomes" id="UP000321456"/>
    </source>
</evidence>
<evidence type="ECO:0000256" key="5">
    <source>
        <dbReference type="ARBA" id="ARBA00023124"/>
    </source>
</evidence>
<dbReference type="Gene3D" id="3.90.1680.10">
    <property type="entry name" value="SOS response associated peptidase-like"/>
    <property type="match status" value="1"/>
</dbReference>
<organism evidence="9 10">
    <name type="scientific">Flagellimonas hymeniacidonis</name>
    <dbReference type="NCBI Taxonomy" id="2603628"/>
    <lineage>
        <taxon>Bacteria</taxon>
        <taxon>Pseudomonadati</taxon>
        <taxon>Bacteroidota</taxon>
        <taxon>Flavobacteriia</taxon>
        <taxon>Flavobacteriales</taxon>
        <taxon>Flavobacteriaceae</taxon>
        <taxon>Flagellimonas</taxon>
    </lineage>
</organism>
<evidence type="ECO:0000256" key="4">
    <source>
        <dbReference type="ARBA" id="ARBA00022801"/>
    </source>
</evidence>
<evidence type="ECO:0000256" key="2">
    <source>
        <dbReference type="ARBA" id="ARBA00022670"/>
    </source>
</evidence>
<dbReference type="PANTHER" id="PTHR13604:SF0">
    <property type="entry name" value="ABASIC SITE PROCESSING PROTEIN HMCES"/>
    <property type="match status" value="1"/>
</dbReference>
<dbReference type="GO" id="GO:0016829">
    <property type="term" value="F:lyase activity"/>
    <property type="evidence" value="ECO:0007669"/>
    <property type="project" value="UniProtKB-KW"/>
</dbReference>
<proteinExistence type="inferred from homology"/>
<keyword evidence="4 8" id="KW-0378">Hydrolase</keyword>
<keyword evidence="2 8" id="KW-0645">Protease</keyword>
<name>A0A5C8V7M6_9FLAO</name>
<keyword evidence="5" id="KW-0190">Covalent protein-DNA linkage</keyword>
<comment type="similarity">
    <text evidence="1 8">Belongs to the SOS response-associated peptidase family.</text>
</comment>
<dbReference type="SUPFAM" id="SSF143081">
    <property type="entry name" value="BB1717-like"/>
    <property type="match status" value="1"/>
</dbReference>
<keyword evidence="3" id="KW-0227">DNA damage</keyword>
<keyword evidence="6" id="KW-0238">DNA-binding</keyword>
<dbReference type="Proteomes" id="UP000321456">
    <property type="component" value="Unassembled WGS sequence"/>
</dbReference>
<dbReference type="Pfam" id="PF02586">
    <property type="entry name" value="SRAP"/>
    <property type="match status" value="1"/>
</dbReference>
<sequence length="266" mass="31269">MCYSTSNREKTQAQMEREMEATFRDPTLYDPYYWMNGFSHGKIYGMTQEAPDKIDVMTWGIVEPWTKDVKERWKKLAGKSLNTQSEYAFDNNRSEEAILKRRVVLPVTGYFEPYHIKKESFPHLVQPIHESYFGLLGVYNVIDGIRYTSILTTEANRFMQQVHNSKKRQPIMLDPYHWKDWVDPNLNDSLIRQLMFQCDTDQEIEAFTVSKSATNSRADNNVPEILERKHFPEVIAQQKYDVQQMDTYNENLDNLNSGFESTSLFG</sequence>
<dbReference type="GO" id="GO:0106300">
    <property type="term" value="P:protein-DNA covalent cross-linking repair"/>
    <property type="evidence" value="ECO:0007669"/>
    <property type="project" value="InterPro"/>
</dbReference>
<keyword evidence="7" id="KW-0456">Lyase</keyword>
<reference evidence="9 10" key="1">
    <citation type="submission" date="2019-08" db="EMBL/GenBank/DDBJ databases">
        <title>Professor.</title>
        <authorList>
            <person name="Park J.S."/>
        </authorList>
    </citation>
    <scope>NUCLEOTIDE SEQUENCE [LARGE SCALE GENOMIC DNA]</scope>
    <source>
        <strain evidence="9 10">176CP5-101</strain>
    </source>
</reference>
<dbReference type="RefSeq" id="WP_147741925.1">
    <property type="nucleotide sequence ID" value="NZ_VRUR01000001.1"/>
</dbReference>
<accession>A0A5C8V7M6</accession>
<gene>
    <name evidence="9" type="ORF">FVB32_05380</name>
</gene>
<evidence type="ECO:0000256" key="3">
    <source>
        <dbReference type="ARBA" id="ARBA00022763"/>
    </source>
</evidence>
<dbReference type="PANTHER" id="PTHR13604">
    <property type="entry name" value="DC12-RELATED"/>
    <property type="match status" value="1"/>
</dbReference>
<dbReference type="AlphaFoldDB" id="A0A5C8V7M6"/>
<dbReference type="GO" id="GO:0006508">
    <property type="term" value="P:proteolysis"/>
    <property type="evidence" value="ECO:0007669"/>
    <property type="project" value="UniProtKB-KW"/>
</dbReference>
<keyword evidence="10" id="KW-1185">Reference proteome</keyword>
<dbReference type="InterPro" id="IPR036590">
    <property type="entry name" value="SRAP-like"/>
</dbReference>
<dbReference type="InterPro" id="IPR003738">
    <property type="entry name" value="SRAP"/>
</dbReference>
<evidence type="ECO:0000256" key="8">
    <source>
        <dbReference type="RuleBase" id="RU364100"/>
    </source>
</evidence>